<organism evidence="3">
    <name type="scientific">Thermus caliditerrae</name>
    <dbReference type="NCBI Taxonomy" id="1330700"/>
    <lineage>
        <taxon>Bacteria</taxon>
        <taxon>Thermotogati</taxon>
        <taxon>Deinococcota</taxon>
        <taxon>Deinococci</taxon>
        <taxon>Thermales</taxon>
        <taxon>Thermaceae</taxon>
        <taxon>Thermus</taxon>
    </lineage>
</organism>
<evidence type="ECO:0000313" key="3">
    <source>
        <dbReference type="EMBL" id="HHM67907.1"/>
    </source>
</evidence>
<sequence>MTAERTQDLIARIYRDLDELEAEIARLDREIQGKVPLHVKAKWKRCGKPRCACQRGRKHGPYLYAYIPDEEVRAKRREKGGRGSTRKEVYLGKDFTPPEGWARPQEVRKLLQARRRLVERREKLLKALSRIEEEVLGASRWTAGPGRKG</sequence>
<protein>
    <recommendedName>
        <fullName evidence="2">DUF6788 domain-containing protein</fullName>
    </recommendedName>
</protein>
<proteinExistence type="predicted"/>
<accession>A0A7C5VFL5</accession>
<dbReference type="Pfam" id="PF20586">
    <property type="entry name" value="DUF6788"/>
    <property type="match status" value="1"/>
</dbReference>
<feature type="domain" description="DUF6788" evidence="2">
    <location>
        <begin position="18"/>
        <end position="70"/>
    </location>
</feature>
<evidence type="ECO:0000256" key="1">
    <source>
        <dbReference type="SAM" id="Coils"/>
    </source>
</evidence>
<dbReference type="AlphaFoldDB" id="A0A7C5VFL5"/>
<gene>
    <name evidence="3" type="ORF">ENM28_04195</name>
</gene>
<name>A0A7C5VFL5_9DEIN</name>
<keyword evidence="1" id="KW-0175">Coiled coil</keyword>
<dbReference type="InterPro" id="IPR046738">
    <property type="entry name" value="DUF6788"/>
</dbReference>
<reference evidence="3" key="1">
    <citation type="journal article" date="2020" name="mSystems">
        <title>Genome- and Community-Level Interaction Insights into Carbon Utilization and Element Cycling Functions of Hydrothermarchaeota in Hydrothermal Sediment.</title>
        <authorList>
            <person name="Zhou Z."/>
            <person name="Liu Y."/>
            <person name="Xu W."/>
            <person name="Pan J."/>
            <person name="Luo Z.H."/>
            <person name="Li M."/>
        </authorList>
    </citation>
    <scope>NUCLEOTIDE SEQUENCE [LARGE SCALE GENOMIC DNA]</scope>
    <source>
        <strain evidence="3">SpSt-1071</strain>
    </source>
</reference>
<dbReference type="EMBL" id="DRXE01000162">
    <property type="protein sequence ID" value="HHM67907.1"/>
    <property type="molecule type" value="Genomic_DNA"/>
</dbReference>
<feature type="coiled-coil region" evidence="1">
    <location>
        <begin position="107"/>
        <end position="134"/>
    </location>
</feature>
<comment type="caution">
    <text evidence="3">The sequence shown here is derived from an EMBL/GenBank/DDBJ whole genome shotgun (WGS) entry which is preliminary data.</text>
</comment>
<feature type="coiled-coil region" evidence="1">
    <location>
        <begin position="3"/>
        <end position="30"/>
    </location>
</feature>
<evidence type="ECO:0000259" key="2">
    <source>
        <dbReference type="Pfam" id="PF20586"/>
    </source>
</evidence>